<accession>A0A897ML37</accession>
<evidence type="ECO:0000313" key="14">
    <source>
        <dbReference type="Proteomes" id="UP000663586"/>
    </source>
</evidence>
<sequence>MDVSDLSLAPKFIEHFEGLGIESLYPPQAAAVEAGITRGDRVVAAMPTASGKTLVAQLAMLSADGPALYVVPLRALATEKYETFSELPDVSVGIATGDYDAENESFDEDDIVVATSEKVDSAIRNGASWVEAIACVVVDEVHLLNARGRGPTLEVTLAKLRRLVPDQQLVALSATVGNAAEIADWLDAELVRSTWRPIDLRTGVYDDGTVTFDDGGRRTIDPGDDPPTTAMVADVIDDGGQALVFVNSRREAETFARSLGAREFRTAPDVATGIREGATTSTGRALAEAAEGGVGFHHAGLRAEHRSIVEQAFRERDLAVLCATPTLAAGVNVPARRVIVRDHERFTGEGYEPLPVLEVHQMFGRAGRPGLDPYGEAMLVATGVDAAELRERYIGAEPERVESKLDSREALRTHVLATLAGGFAENRSELDDLLSSTFFAHQRDPSELTDLVDEVLSYLDATGMVRRNDGLSATDLGRLVSRVYVDPLTGAAVVEALGTAAAMDRVTTLTVLEIICDTEDMSTQYVRTEEAGRLSEFAMRNAEQFTKPVHDFEGNFQSWLATVKTARILDDWIAGVDPADLDERYGVAPGDVRRLAERAEWLLSATEVIAEHLSDGTGTHRPTDPDSDVEYDTVLERLQETRAALLDVTAE</sequence>
<dbReference type="GO" id="GO:0043138">
    <property type="term" value="F:3'-5' DNA helicase activity"/>
    <property type="evidence" value="ECO:0007669"/>
    <property type="project" value="UniProtKB-UniRule"/>
</dbReference>
<evidence type="ECO:0000256" key="9">
    <source>
        <dbReference type="ARBA" id="ARBA00034617"/>
    </source>
</evidence>
<dbReference type="Gene3D" id="3.40.50.300">
    <property type="entry name" value="P-loop containing nucleotide triphosphate hydrolases"/>
    <property type="match status" value="2"/>
</dbReference>
<dbReference type="InterPro" id="IPR048772">
    <property type="entry name" value="Hel308-like_dom4"/>
</dbReference>
<protein>
    <recommendedName>
        <fullName evidence="10">ATP-dependent DNA helicase Hel308</fullName>
        <ecNumber evidence="10">5.6.2.4</ecNumber>
    </recommendedName>
    <alternativeName>
        <fullName evidence="10">DNA 3'-5' helicase Hel308</fullName>
    </alternativeName>
</protein>
<dbReference type="SUPFAM" id="SSF158702">
    <property type="entry name" value="Sec63 N-terminal domain-like"/>
    <property type="match status" value="1"/>
</dbReference>
<dbReference type="HAMAP" id="MF_00442">
    <property type="entry name" value="Helicase_Hel308"/>
    <property type="match status" value="1"/>
</dbReference>
<keyword evidence="5 10" id="KW-0067">ATP-binding</keyword>
<evidence type="ECO:0000256" key="1">
    <source>
        <dbReference type="ARBA" id="ARBA00022741"/>
    </source>
</evidence>
<keyword evidence="4 10" id="KW-0347">Helicase</keyword>
<name>A0A897ML37_9EURY</name>
<dbReference type="GO" id="GO:0005524">
    <property type="term" value="F:ATP binding"/>
    <property type="evidence" value="ECO:0007669"/>
    <property type="project" value="UniProtKB-UniRule"/>
</dbReference>
<evidence type="ECO:0000313" key="13">
    <source>
        <dbReference type="EMBL" id="QSG01274.1"/>
    </source>
</evidence>
<dbReference type="CDD" id="cd18795">
    <property type="entry name" value="SF2_C_Ski2"/>
    <property type="match status" value="1"/>
</dbReference>
<dbReference type="SUPFAM" id="SSF52540">
    <property type="entry name" value="P-loop containing nucleoside triphosphate hydrolases"/>
    <property type="match status" value="1"/>
</dbReference>
<evidence type="ECO:0000256" key="10">
    <source>
        <dbReference type="HAMAP-Rule" id="MF_00442"/>
    </source>
</evidence>
<evidence type="ECO:0000259" key="12">
    <source>
        <dbReference type="PROSITE" id="PS51194"/>
    </source>
</evidence>
<dbReference type="KEGG" id="hara:AArcS_0032"/>
<dbReference type="GO" id="GO:0016818">
    <property type="term" value="F:hydrolase activity, acting on acid anhydrides, in phosphorus-containing anhydrides"/>
    <property type="evidence" value="ECO:0007669"/>
    <property type="project" value="UniProtKB-UniRule"/>
</dbReference>
<keyword evidence="1 10" id="KW-0547">Nucleotide-binding</keyword>
<comment type="subunit">
    <text evidence="10">Monomer.</text>
</comment>
<gene>
    <name evidence="13" type="primary">bRR2</name>
    <name evidence="10" type="synonym">hel308</name>
    <name evidence="13" type="ORF">AArcS_0032</name>
</gene>
<evidence type="ECO:0000256" key="6">
    <source>
        <dbReference type="ARBA" id="ARBA00023125"/>
    </source>
</evidence>
<proteinExistence type="inferred from homology"/>
<dbReference type="SMART" id="SM00490">
    <property type="entry name" value="HELICc"/>
    <property type="match status" value="1"/>
</dbReference>
<dbReference type="Pfam" id="PF21280">
    <property type="entry name" value="Helicase_dom4_arc"/>
    <property type="match status" value="1"/>
</dbReference>
<dbReference type="GO" id="GO:0006281">
    <property type="term" value="P:DNA repair"/>
    <property type="evidence" value="ECO:0007669"/>
    <property type="project" value="UniProtKB-UniRule"/>
</dbReference>
<comment type="catalytic activity">
    <reaction evidence="10">
        <text>ATP + H2O = ADP + phosphate + H(+)</text>
        <dbReference type="Rhea" id="RHEA:13065"/>
        <dbReference type="ChEBI" id="CHEBI:15377"/>
        <dbReference type="ChEBI" id="CHEBI:15378"/>
        <dbReference type="ChEBI" id="CHEBI:30616"/>
        <dbReference type="ChEBI" id="CHEBI:43474"/>
        <dbReference type="ChEBI" id="CHEBI:456216"/>
        <dbReference type="EC" id="5.6.2.4"/>
    </reaction>
</comment>
<evidence type="ECO:0000256" key="5">
    <source>
        <dbReference type="ARBA" id="ARBA00022840"/>
    </source>
</evidence>
<feature type="domain" description="Helicase C-terminal" evidence="12">
    <location>
        <begin position="227"/>
        <end position="419"/>
    </location>
</feature>
<keyword evidence="3 10" id="KW-0378">Hydrolase</keyword>
<organism evidence="13 14">
    <name type="scientific">Natranaeroarchaeum sulfidigenes</name>
    <dbReference type="NCBI Taxonomy" id="2784880"/>
    <lineage>
        <taxon>Archaea</taxon>
        <taxon>Methanobacteriati</taxon>
        <taxon>Methanobacteriota</taxon>
        <taxon>Stenosarchaea group</taxon>
        <taxon>Halobacteria</taxon>
        <taxon>Halobacteriales</taxon>
        <taxon>Natronoarchaeaceae</taxon>
        <taxon>Natranaeroarchaeum</taxon>
    </lineage>
</organism>
<dbReference type="SMART" id="SM00487">
    <property type="entry name" value="DEXDc"/>
    <property type="match status" value="1"/>
</dbReference>
<comment type="catalytic activity">
    <reaction evidence="9 10">
        <text>Couples ATP hydrolysis with the unwinding of duplex DNA by translocating in the 3'-5' direction.</text>
        <dbReference type="EC" id="5.6.2.4"/>
    </reaction>
</comment>
<dbReference type="PANTHER" id="PTHR47961:SF10">
    <property type="entry name" value="ATP-DEPENDENT DNA HELICASE HEL308"/>
    <property type="match status" value="1"/>
</dbReference>
<evidence type="ECO:0000259" key="11">
    <source>
        <dbReference type="PROSITE" id="PS51192"/>
    </source>
</evidence>
<dbReference type="InterPro" id="IPR001650">
    <property type="entry name" value="Helicase_C-like"/>
</dbReference>
<evidence type="ECO:0000256" key="8">
    <source>
        <dbReference type="ARBA" id="ARBA00023235"/>
    </source>
</evidence>
<dbReference type="EMBL" id="CP064786">
    <property type="protein sequence ID" value="QSG01274.1"/>
    <property type="molecule type" value="Genomic_DNA"/>
</dbReference>
<dbReference type="PROSITE" id="PS51192">
    <property type="entry name" value="HELICASE_ATP_BIND_1"/>
    <property type="match status" value="1"/>
</dbReference>
<evidence type="ECO:0000256" key="2">
    <source>
        <dbReference type="ARBA" id="ARBA00022763"/>
    </source>
</evidence>
<keyword evidence="2 10" id="KW-0227">DNA damage</keyword>
<dbReference type="InterPro" id="IPR014001">
    <property type="entry name" value="Helicase_ATP-bd"/>
</dbReference>
<dbReference type="GO" id="GO:0003677">
    <property type="term" value="F:DNA binding"/>
    <property type="evidence" value="ECO:0007669"/>
    <property type="project" value="UniProtKB-UniRule"/>
</dbReference>
<comment type="function">
    <text evidence="10">DNA-dependent ATPase and 3'-5' DNA helicase that may be involved in repair of stalled replication forks.</text>
</comment>
<dbReference type="Proteomes" id="UP000663586">
    <property type="component" value="Chromosome"/>
</dbReference>
<evidence type="ECO:0000256" key="3">
    <source>
        <dbReference type="ARBA" id="ARBA00022801"/>
    </source>
</evidence>
<dbReference type="InterPro" id="IPR050474">
    <property type="entry name" value="Hel308_SKI2-like"/>
</dbReference>
<dbReference type="EC" id="5.6.2.4" evidence="10"/>
<evidence type="ECO:0000256" key="4">
    <source>
        <dbReference type="ARBA" id="ARBA00022806"/>
    </source>
</evidence>
<keyword evidence="7 10" id="KW-0234">DNA repair</keyword>
<keyword evidence="6 10" id="KW-0238">DNA-binding</keyword>
<dbReference type="Pfam" id="PF00270">
    <property type="entry name" value="DEAD"/>
    <property type="match status" value="1"/>
</dbReference>
<dbReference type="InterPro" id="IPR036390">
    <property type="entry name" value="WH_DNA-bd_sf"/>
</dbReference>
<dbReference type="RefSeq" id="WP_238478409.1">
    <property type="nucleotide sequence ID" value="NZ_CP064786.1"/>
</dbReference>
<dbReference type="InterPro" id="IPR027417">
    <property type="entry name" value="P-loop_NTPase"/>
</dbReference>
<keyword evidence="8 10" id="KW-0413">Isomerase</keyword>
<reference evidence="13" key="1">
    <citation type="submission" date="2020-11" db="EMBL/GenBank/DDBJ databases">
        <title>Carbohydrate-dependent, anaerobic sulfur respiration: A novel catabolism in halophilic archaea.</title>
        <authorList>
            <person name="Sorokin D.Y."/>
            <person name="Messina E."/>
            <person name="Smedile F."/>
            <person name="La Cono V."/>
            <person name="Hallsworth J.E."/>
            <person name="Yakimov M.M."/>
        </authorList>
    </citation>
    <scope>NUCLEOTIDE SEQUENCE</scope>
    <source>
        <strain evidence="13">AArc-S</strain>
    </source>
</reference>
<dbReference type="Pfam" id="PF00271">
    <property type="entry name" value="Helicase_C"/>
    <property type="match status" value="1"/>
</dbReference>
<dbReference type="GeneID" id="70683419"/>
<dbReference type="PROSITE" id="PS51194">
    <property type="entry name" value="HELICASE_CTER"/>
    <property type="match status" value="1"/>
</dbReference>
<keyword evidence="14" id="KW-1185">Reference proteome</keyword>
<comment type="similarity">
    <text evidence="10">Belongs to the helicase family. Hel308 subfamily.</text>
</comment>
<dbReference type="SUPFAM" id="SSF46785">
    <property type="entry name" value="Winged helix' DNA-binding domain"/>
    <property type="match status" value="1"/>
</dbReference>
<dbReference type="InterPro" id="IPR022965">
    <property type="entry name" value="Helicase_Hel308"/>
</dbReference>
<dbReference type="AlphaFoldDB" id="A0A897ML37"/>
<dbReference type="PANTHER" id="PTHR47961">
    <property type="entry name" value="DNA POLYMERASE THETA, PUTATIVE (AFU_ORTHOLOGUE AFUA_1G05260)-RELATED"/>
    <property type="match status" value="1"/>
</dbReference>
<feature type="domain" description="Helicase ATP-binding" evidence="11">
    <location>
        <begin position="33"/>
        <end position="194"/>
    </location>
</feature>
<feature type="binding site" evidence="10">
    <location>
        <position position="28"/>
    </location>
    <ligand>
        <name>ATP</name>
        <dbReference type="ChEBI" id="CHEBI:30616"/>
    </ligand>
</feature>
<dbReference type="Gene3D" id="1.10.3380.30">
    <property type="match status" value="1"/>
</dbReference>
<evidence type="ECO:0000256" key="7">
    <source>
        <dbReference type="ARBA" id="ARBA00023204"/>
    </source>
</evidence>
<dbReference type="InterPro" id="IPR011545">
    <property type="entry name" value="DEAD/DEAH_box_helicase_dom"/>
</dbReference>